<dbReference type="AlphaFoldDB" id="A0AA41NBA0"/>
<dbReference type="PRINTS" id="PR01076">
    <property type="entry name" value="CALDESMON"/>
</dbReference>
<evidence type="ECO:0000259" key="13">
    <source>
        <dbReference type="PROSITE" id="PS52035"/>
    </source>
</evidence>
<feature type="compositionally biased region" description="Basic and acidic residues" evidence="12">
    <location>
        <begin position="290"/>
        <end position="316"/>
    </location>
</feature>
<evidence type="ECO:0000256" key="10">
    <source>
        <dbReference type="ARBA" id="ARBA00029302"/>
    </source>
</evidence>
<proteinExistence type="inferred from homology"/>
<evidence type="ECO:0000313" key="14">
    <source>
        <dbReference type="EMBL" id="MBZ3887200.1"/>
    </source>
</evidence>
<feature type="region of interest" description="Disordered" evidence="12">
    <location>
        <begin position="508"/>
        <end position="544"/>
    </location>
</feature>
<dbReference type="GO" id="GO:0051017">
    <property type="term" value="P:actin filament bundle assembly"/>
    <property type="evidence" value="ECO:0007669"/>
    <property type="project" value="TreeGrafter"/>
</dbReference>
<dbReference type="InterPro" id="IPR006018">
    <property type="entry name" value="Caldesmon_LSP"/>
</dbReference>
<evidence type="ECO:0000256" key="12">
    <source>
        <dbReference type="SAM" id="MobiDB-lite"/>
    </source>
</evidence>
<comment type="subcellular location">
    <subcellularLocation>
        <location evidence="2">Cytoplasm</location>
        <location evidence="2">Cytosol</location>
    </subcellularLocation>
</comment>
<evidence type="ECO:0000256" key="6">
    <source>
        <dbReference type="ARBA" id="ARBA00022723"/>
    </source>
</evidence>
<dbReference type="GO" id="GO:0005829">
    <property type="term" value="C:cytosol"/>
    <property type="evidence" value="ECO:0007669"/>
    <property type="project" value="UniProtKB-SubCell"/>
</dbReference>
<name>A0AA41NBA0_SCICA</name>
<feature type="region of interest" description="Disordered" evidence="12">
    <location>
        <begin position="44"/>
        <end position="398"/>
    </location>
</feature>
<comment type="cofactor">
    <cofactor evidence="1">
        <name>Zn(2+)</name>
        <dbReference type="ChEBI" id="CHEBI:29105"/>
    </cofactor>
</comment>
<dbReference type="Gene3D" id="2.60.40.3120">
    <property type="match status" value="1"/>
</dbReference>
<dbReference type="GO" id="GO:0008270">
    <property type="term" value="F:zinc ion binding"/>
    <property type="evidence" value="ECO:0007669"/>
    <property type="project" value="InterPro"/>
</dbReference>
<keyword evidence="8" id="KW-0862">Zinc</keyword>
<feature type="domain" description="Peptidase M14" evidence="13">
    <location>
        <begin position="753"/>
        <end position="1008"/>
    </location>
</feature>
<feature type="compositionally biased region" description="Basic and acidic residues" evidence="12">
    <location>
        <begin position="114"/>
        <end position="137"/>
    </location>
</feature>
<evidence type="ECO:0000256" key="5">
    <source>
        <dbReference type="ARBA" id="ARBA00022670"/>
    </source>
</evidence>
<evidence type="ECO:0000256" key="8">
    <source>
        <dbReference type="ARBA" id="ARBA00022833"/>
    </source>
</evidence>
<dbReference type="FunFam" id="2.60.40.3120:FF:000001">
    <property type="entry name" value="cytosolic carboxypeptidase 1 isoform X1"/>
    <property type="match status" value="1"/>
</dbReference>
<dbReference type="Pfam" id="PF18027">
    <property type="entry name" value="Pepdidase_M14_N"/>
    <property type="match status" value="1"/>
</dbReference>
<dbReference type="GO" id="GO:0006936">
    <property type="term" value="P:muscle contraction"/>
    <property type="evidence" value="ECO:0007669"/>
    <property type="project" value="InterPro"/>
</dbReference>
<keyword evidence="15" id="KW-1185">Reference proteome</keyword>
<feature type="compositionally biased region" description="Basic and acidic residues" evidence="12">
    <location>
        <begin position="188"/>
        <end position="205"/>
    </location>
</feature>
<dbReference type="GO" id="GO:0001525">
    <property type="term" value="P:angiogenesis"/>
    <property type="evidence" value="ECO:0007669"/>
    <property type="project" value="TreeGrafter"/>
</dbReference>
<comment type="caution">
    <text evidence="14">The sequence shown here is derived from an EMBL/GenBank/DDBJ whole genome shotgun (WGS) entry which is preliminary data.</text>
</comment>
<evidence type="ECO:0000313" key="15">
    <source>
        <dbReference type="Proteomes" id="UP001166674"/>
    </source>
</evidence>
<keyword evidence="5" id="KW-0645">Protease</keyword>
<dbReference type="Pfam" id="PF02029">
    <property type="entry name" value="Caldesmon"/>
    <property type="match status" value="1"/>
</dbReference>
<comment type="similarity">
    <text evidence="3 11">Belongs to the peptidase M14 family.</text>
</comment>
<dbReference type="GO" id="GO:0004181">
    <property type="term" value="F:metallocarboxypeptidase activity"/>
    <property type="evidence" value="ECO:0007669"/>
    <property type="project" value="InterPro"/>
</dbReference>
<feature type="compositionally biased region" description="Polar residues" evidence="12">
    <location>
        <begin position="145"/>
        <end position="156"/>
    </location>
</feature>
<evidence type="ECO:0000256" key="1">
    <source>
        <dbReference type="ARBA" id="ARBA00001947"/>
    </source>
</evidence>
<dbReference type="GO" id="GO:0003779">
    <property type="term" value="F:actin binding"/>
    <property type="evidence" value="ECO:0007669"/>
    <property type="project" value="InterPro"/>
</dbReference>
<feature type="compositionally biased region" description="Polar residues" evidence="12">
    <location>
        <begin position="75"/>
        <end position="89"/>
    </location>
</feature>
<evidence type="ECO:0000256" key="3">
    <source>
        <dbReference type="ARBA" id="ARBA00005988"/>
    </source>
</evidence>
<dbReference type="GO" id="GO:0015629">
    <property type="term" value="C:actin cytoskeleton"/>
    <property type="evidence" value="ECO:0007669"/>
    <property type="project" value="TreeGrafter"/>
</dbReference>
<dbReference type="InterPro" id="IPR040626">
    <property type="entry name" value="Pepdidase_M14_N"/>
</dbReference>
<feature type="compositionally biased region" description="Basic and acidic residues" evidence="12">
    <location>
        <begin position="161"/>
        <end position="177"/>
    </location>
</feature>
<comment type="caution">
    <text evidence="11">Lacks conserved residue(s) required for the propagation of feature annotation.</text>
</comment>
<dbReference type="Pfam" id="PF00246">
    <property type="entry name" value="Peptidase_M14"/>
    <property type="match status" value="1"/>
</dbReference>
<dbReference type="Proteomes" id="UP001166674">
    <property type="component" value="Unassembled WGS sequence"/>
</dbReference>
<evidence type="ECO:0000256" key="11">
    <source>
        <dbReference type="PROSITE-ProRule" id="PRU01379"/>
    </source>
</evidence>
<feature type="compositionally biased region" description="Basic and acidic residues" evidence="12">
    <location>
        <begin position="523"/>
        <end position="542"/>
    </location>
</feature>
<keyword evidence="7" id="KW-0378">Hydrolase</keyword>
<keyword evidence="9" id="KW-0482">Metalloprotease</keyword>
<dbReference type="GO" id="GO:0006508">
    <property type="term" value="P:proteolysis"/>
    <property type="evidence" value="ECO:0007669"/>
    <property type="project" value="UniProtKB-KW"/>
</dbReference>
<dbReference type="InterPro" id="IPR000834">
    <property type="entry name" value="Peptidase_M14"/>
</dbReference>
<evidence type="ECO:0000256" key="2">
    <source>
        <dbReference type="ARBA" id="ARBA00004514"/>
    </source>
</evidence>
<dbReference type="InterPro" id="IPR006017">
    <property type="entry name" value="Caldesmon"/>
</dbReference>
<dbReference type="Gene3D" id="3.40.630.10">
    <property type="entry name" value="Zn peptidases"/>
    <property type="match status" value="1"/>
</dbReference>
<dbReference type="GO" id="GO:0005516">
    <property type="term" value="F:calmodulin binding"/>
    <property type="evidence" value="ECO:0007669"/>
    <property type="project" value="InterPro"/>
</dbReference>
<organism evidence="14 15">
    <name type="scientific">Sciurus carolinensis</name>
    <name type="common">Eastern gray squirrel</name>
    <dbReference type="NCBI Taxonomy" id="30640"/>
    <lineage>
        <taxon>Eukaryota</taxon>
        <taxon>Metazoa</taxon>
        <taxon>Chordata</taxon>
        <taxon>Craniata</taxon>
        <taxon>Vertebrata</taxon>
        <taxon>Euteleostomi</taxon>
        <taxon>Mammalia</taxon>
        <taxon>Eutheria</taxon>
        <taxon>Euarchontoglires</taxon>
        <taxon>Glires</taxon>
        <taxon>Rodentia</taxon>
        <taxon>Sciuromorpha</taxon>
        <taxon>Sciuridae</taxon>
        <taxon>Sciurinae</taxon>
        <taxon>Sciurini</taxon>
        <taxon>Sciurus</taxon>
    </lineage>
</organism>
<feature type="compositionally biased region" description="Basic and acidic residues" evidence="12">
    <location>
        <begin position="222"/>
        <end position="249"/>
    </location>
</feature>
<dbReference type="SUPFAM" id="SSF53187">
    <property type="entry name" value="Zn-dependent exopeptidases"/>
    <property type="match status" value="1"/>
</dbReference>
<sequence length="1224" mass="142287">MAESHRYTCGNFLDILNKRSLEPLGKRQFSKNVRSVVSGIAYQRNDDDEEEAARERRRRARQERLRQKQEEESLGQVTDQVEVHAQNSVPDEESKPSTTNTQVEGDDEAALLERLARREERRQKRLQEALERQKEFDPTIADANLSLSSGRMQNDTAENETAEKEGKRESRQERYEIEETEIVTKSYQKNDWRDAEDKKKDGKEKEEEEEEKPKQGGTGENQIKDEKIKKDKEPKEEVKSFLDRKKGFTEVKSQNGEFMTHKLKHTENTFSPSRPGARAGEAEGAPQVEAGKRLEELRRRRGETESEEFEKLKQKQQEAALELEELKKKREERRKVLEEEEQRRKQEEADRKAREEEEKRRLKEEIERRRAEAAEKRQKMPEDGLSDDKKPFKCFTPKGSSLKIEERAEFLNKSVQKSSGVKTTHQAAVVSKIDSRLEQYTSAIEGTKTAKPTKPAASDLPVPAEGVRNIKSMWEKGNVFSSPTASGTPNKETAGLKVGVSSRINEWLTKTPDGNKSPAPKPSDLRPGDVSGKRNLWEKQSVDKVTSPTKISDLNLAYWTPFYPEPVYIPTGLEMEPLYSNSKEDTVVYLAEDAYKEPCFVYSRVGGNRTPLKPPVDNCDNTLMFEARFESGNLQKVVKVAEYEYQLTVRPDLFTNKHTQWYYFQVTNTQAETAYRFTIVNFTKPSSLYNRGMRPLFYSDKEAKAHNIGWQRIGDQIRYYRNNLGQEGRHFFSLTWTFQFPHNKDTCYFAHCYPYTYTNLQEYLSGINNDPVRSKFCKIRVLCHTLARNMVYVLTITTPLKNSDSRKRKAVILTARVHPGETNSSWIMKGFLDYILGDSSDAQLLRDTFIFKVVPMLNPDGVIVGNYRCSLAGRDLNRNYTSLLKDSFPSVWYTRNMVHRLMEKREVILYCDLHGHSRKENIFMYGCDGSDRSKALYLQQRIFPFMLSKNCPDKYYQCLKELEEMEKHMSLEKSYEDSDTSLIEITLDLESRNNDVNKHLDSEIGNQDLHHTLRSKGKECTPFQSKKSGINWTDDEKRIYRDKRIAQTQEILHYLLPIVETQKTVETTQIKQLFNSRSNFQIQHQLKPATCINVKKYNSSWTASRNPPFVARRNLRTDASQWFQPVPQRSLESLSPLKGTKKRKKHSQIWATKTEDMKLLSSKWDTTPSSFEMVANIKDQSLQDEDPNLQNSKQIVPHLTKNKDERPHQNDRQLTFHLRFQRDN</sequence>
<protein>
    <submittedName>
        <fullName evidence="14">Cytosolic carboxypeptidase 3</fullName>
    </submittedName>
</protein>
<evidence type="ECO:0000256" key="7">
    <source>
        <dbReference type="ARBA" id="ARBA00022801"/>
    </source>
</evidence>
<dbReference type="GO" id="GO:0017022">
    <property type="term" value="F:myosin binding"/>
    <property type="evidence" value="ECO:0007669"/>
    <property type="project" value="InterPro"/>
</dbReference>
<evidence type="ECO:0000256" key="4">
    <source>
        <dbReference type="ARBA" id="ARBA00022645"/>
    </source>
</evidence>
<feature type="compositionally biased region" description="Basic and acidic residues" evidence="12">
    <location>
        <begin position="62"/>
        <end position="71"/>
    </location>
</feature>
<dbReference type="EMBL" id="JAATJV010414200">
    <property type="protein sequence ID" value="MBZ3887200.1"/>
    <property type="molecule type" value="Genomic_DNA"/>
</dbReference>
<feature type="compositionally biased region" description="Low complexity" evidence="12">
    <location>
        <begin position="274"/>
        <end position="286"/>
    </location>
</feature>
<dbReference type="PANTHER" id="PTHR18949:SF0">
    <property type="entry name" value="CALDESMON"/>
    <property type="match status" value="1"/>
</dbReference>
<gene>
    <name evidence="14" type="ORF">SUZIE_191760</name>
</gene>
<comment type="catalytic activity">
    <reaction evidence="10">
        <text>(L-glutamyl)(n+1)-gamma-L-glutamyl-L-glutamyl-[protein] + H2O = (L-glutamyl)(n)-gamma-L-glutamyl-L-glutamyl-[protein] + L-glutamate</text>
        <dbReference type="Rhea" id="RHEA:60004"/>
        <dbReference type="Rhea" id="RHEA-COMP:15519"/>
        <dbReference type="Rhea" id="RHEA-COMP:15675"/>
        <dbReference type="ChEBI" id="CHEBI:15377"/>
        <dbReference type="ChEBI" id="CHEBI:29985"/>
        <dbReference type="ChEBI" id="CHEBI:143623"/>
    </reaction>
    <physiologicalReaction direction="left-to-right" evidence="10">
        <dbReference type="Rhea" id="RHEA:60005"/>
    </physiologicalReaction>
</comment>
<keyword evidence="6" id="KW-0479">Metal-binding</keyword>
<evidence type="ECO:0000256" key="9">
    <source>
        <dbReference type="ARBA" id="ARBA00023049"/>
    </source>
</evidence>
<dbReference type="PANTHER" id="PTHR18949">
    <property type="entry name" value="CALDESMON"/>
    <property type="match status" value="1"/>
</dbReference>
<keyword evidence="4 14" id="KW-0121">Carboxypeptidase</keyword>
<reference evidence="14" key="1">
    <citation type="submission" date="2020-03" db="EMBL/GenBank/DDBJ databases">
        <title>Studies in the Genomics of Life Span.</title>
        <authorList>
            <person name="Glass D."/>
        </authorList>
    </citation>
    <scope>NUCLEOTIDE SEQUENCE</scope>
    <source>
        <strain evidence="14">SUZIE</strain>
        <tissue evidence="14">Muscle</tissue>
    </source>
</reference>
<accession>A0AA41NBA0</accession>
<dbReference type="PROSITE" id="PS52035">
    <property type="entry name" value="PEPTIDASE_M14"/>
    <property type="match status" value="1"/>
</dbReference>
<feature type="compositionally biased region" description="Basic and acidic residues" evidence="12">
    <location>
        <begin position="324"/>
        <end position="391"/>
    </location>
</feature>